<keyword evidence="4" id="KW-1185">Reference proteome</keyword>
<evidence type="ECO:0000256" key="1">
    <source>
        <dbReference type="SAM" id="MobiDB-lite"/>
    </source>
</evidence>
<dbReference type="Proteomes" id="UP001189429">
    <property type="component" value="Unassembled WGS sequence"/>
</dbReference>
<comment type="caution">
    <text evidence="3">The sequence shown here is derived from an EMBL/GenBank/DDBJ whole genome shotgun (WGS) entry which is preliminary data.</text>
</comment>
<dbReference type="SUPFAM" id="SSF81606">
    <property type="entry name" value="PP2C-like"/>
    <property type="match status" value="1"/>
</dbReference>
<dbReference type="InterPro" id="IPR015655">
    <property type="entry name" value="PP2C"/>
</dbReference>
<dbReference type="InterPro" id="IPR001932">
    <property type="entry name" value="PPM-type_phosphatase-like_dom"/>
</dbReference>
<evidence type="ECO:0000313" key="4">
    <source>
        <dbReference type="Proteomes" id="UP001189429"/>
    </source>
</evidence>
<protein>
    <recommendedName>
        <fullName evidence="2">PPM-type phosphatase domain-containing protein</fullName>
    </recommendedName>
</protein>
<proteinExistence type="predicted"/>
<dbReference type="InterPro" id="IPR036457">
    <property type="entry name" value="PPM-type-like_dom_sf"/>
</dbReference>
<feature type="domain" description="PPM-type phosphatase" evidence="2">
    <location>
        <begin position="1"/>
        <end position="220"/>
    </location>
</feature>
<feature type="region of interest" description="Disordered" evidence="1">
    <location>
        <begin position="266"/>
        <end position="305"/>
    </location>
</feature>
<dbReference type="CDD" id="cd00143">
    <property type="entry name" value="PP2Cc"/>
    <property type="match status" value="1"/>
</dbReference>
<sequence>MEGRRRRRRGWACAFGPPPGVSQEILGLAERKKFEAQGSTALVALLHGNPKLGTPLRLILAHVGDSRAVLCRAGQAVAVSEDHKPDRLDEKKRIERAGGLVLNVRGAWRIAAPTNPRGGSKASRREYQGLAMTRSLGDLCFKQPTALSSAEPEVKVMPITEQDSFLILATDGIYNVLSNQDVVDCAGKHWNDPEEAAKNVVRSAFQKGSDENLTALVIQFGARRRDRAPRAERRRRRRRRRHCRRRRPRRRRRCCLRHSCRRRRRSRCRRRVGGHEHAEVYREEEGHEGQGPGRGQPDAEAVGRP</sequence>
<dbReference type="PANTHER" id="PTHR47992">
    <property type="entry name" value="PROTEIN PHOSPHATASE"/>
    <property type="match status" value="1"/>
</dbReference>
<accession>A0ABN9WUQ2</accession>
<organism evidence="3 4">
    <name type="scientific">Prorocentrum cordatum</name>
    <dbReference type="NCBI Taxonomy" id="2364126"/>
    <lineage>
        <taxon>Eukaryota</taxon>
        <taxon>Sar</taxon>
        <taxon>Alveolata</taxon>
        <taxon>Dinophyceae</taxon>
        <taxon>Prorocentrales</taxon>
        <taxon>Prorocentraceae</taxon>
        <taxon>Prorocentrum</taxon>
    </lineage>
</organism>
<dbReference type="Gene3D" id="3.60.40.10">
    <property type="entry name" value="PPM-type phosphatase domain"/>
    <property type="match status" value="1"/>
</dbReference>
<name>A0ABN9WUQ2_9DINO</name>
<evidence type="ECO:0000259" key="2">
    <source>
        <dbReference type="PROSITE" id="PS51746"/>
    </source>
</evidence>
<feature type="compositionally biased region" description="Basic and acidic residues" evidence="1">
    <location>
        <begin position="273"/>
        <end position="288"/>
    </location>
</feature>
<evidence type="ECO:0000313" key="3">
    <source>
        <dbReference type="EMBL" id="CAK0890570.1"/>
    </source>
</evidence>
<gene>
    <name evidence="3" type="ORF">PCOR1329_LOCUS70767</name>
</gene>
<dbReference type="EMBL" id="CAUYUJ010019370">
    <property type="protein sequence ID" value="CAK0890570.1"/>
    <property type="molecule type" value="Genomic_DNA"/>
</dbReference>
<reference evidence="3" key="1">
    <citation type="submission" date="2023-10" db="EMBL/GenBank/DDBJ databases">
        <authorList>
            <person name="Chen Y."/>
            <person name="Shah S."/>
            <person name="Dougan E. K."/>
            <person name="Thang M."/>
            <person name="Chan C."/>
        </authorList>
    </citation>
    <scope>NUCLEOTIDE SEQUENCE [LARGE SCALE GENOMIC DNA]</scope>
</reference>
<dbReference type="PROSITE" id="PS51746">
    <property type="entry name" value="PPM_2"/>
    <property type="match status" value="1"/>
</dbReference>
<feature type="region of interest" description="Disordered" evidence="1">
    <location>
        <begin position="224"/>
        <end position="245"/>
    </location>
</feature>
<dbReference type="SMART" id="SM00332">
    <property type="entry name" value="PP2Cc"/>
    <property type="match status" value="1"/>
</dbReference>
<dbReference type="Pfam" id="PF00481">
    <property type="entry name" value="PP2C"/>
    <property type="match status" value="1"/>
</dbReference>